<keyword evidence="1 2" id="KW-0238">DNA-binding</keyword>
<name>A0ABZ2U701_9ACTN</name>
<evidence type="ECO:0000256" key="2">
    <source>
        <dbReference type="PROSITE-ProRule" id="PRU00335"/>
    </source>
</evidence>
<protein>
    <submittedName>
        <fullName evidence="4">TetR/AcrR family transcriptional regulator</fullName>
    </submittedName>
</protein>
<evidence type="ECO:0000259" key="3">
    <source>
        <dbReference type="PROSITE" id="PS50977"/>
    </source>
</evidence>
<gene>
    <name evidence="4" type="ORF">RVF87_04850</name>
</gene>
<dbReference type="EMBL" id="CP136137">
    <property type="protein sequence ID" value="WYY09538.1"/>
    <property type="molecule type" value="Genomic_DNA"/>
</dbReference>
<evidence type="ECO:0000313" key="5">
    <source>
        <dbReference type="Proteomes" id="UP001479933"/>
    </source>
</evidence>
<dbReference type="Gene3D" id="1.10.357.10">
    <property type="entry name" value="Tetracycline Repressor, domain 2"/>
    <property type="match status" value="1"/>
</dbReference>
<feature type="DNA-binding region" description="H-T-H motif" evidence="2">
    <location>
        <begin position="73"/>
        <end position="92"/>
    </location>
</feature>
<dbReference type="InterPro" id="IPR009057">
    <property type="entry name" value="Homeodomain-like_sf"/>
</dbReference>
<feature type="domain" description="HTH tetR-type" evidence="3">
    <location>
        <begin position="51"/>
        <end position="110"/>
    </location>
</feature>
<dbReference type="SUPFAM" id="SSF46689">
    <property type="entry name" value="Homeodomain-like"/>
    <property type="match status" value="1"/>
</dbReference>
<reference evidence="4 5" key="1">
    <citation type="journal article" date="2023" name="Virus Evol.">
        <title>Computational host range prediction-The good, the bad, and the ugly.</title>
        <authorList>
            <person name="Howell A.A."/>
            <person name="Versoza C.J."/>
            <person name="Pfeifer S.P."/>
        </authorList>
    </citation>
    <scope>NUCLEOTIDE SEQUENCE [LARGE SCALE GENOMIC DNA]</scope>
    <source>
        <strain evidence="4 5">1610/1b</strain>
    </source>
</reference>
<dbReference type="PANTHER" id="PTHR30055:SF160">
    <property type="entry name" value="TRANSCRIPTIONAL REGULATORY PROTEIN (PROBABLY ASNC-FAMILY)-RELATED"/>
    <property type="match status" value="1"/>
</dbReference>
<proteinExistence type="predicted"/>
<dbReference type="SUPFAM" id="SSF48498">
    <property type="entry name" value="Tetracyclin repressor-like, C-terminal domain"/>
    <property type="match status" value="1"/>
</dbReference>
<dbReference type="Pfam" id="PF00440">
    <property type="entry name" value="TetR_N"/>
    <property type="match status" value="1"/>
</dbReference>
<dbReference type="InterPro" id="IPR036271">
    <property type="entry name" value="Tet_transcr_reg_TetR-rel_C_sf"/>
</dbReference>
<accession>A0ABZ2U701</accession>
<dbReference type="PROSITE" id="PS50977">
    <property type="entry name" value="HTH_TETR_2"/>
    <property type="match status" value="1"/>
</dbReference>
<dbReference type="InterPro" id="IPR050109">
    <property type="entry name" value="HTH-type_TetR-like_transc_reg"/>
</dbReference>
<dbReference type="RefSeq" id="WP_084247497.1">
    <property type="nucleotide sequence ID" value="NZ_CP136137.1"/>
</dbReference>
<sequence length="255" mass="27239">MPNPPIPTSAARAAVNAAATLTRELEQRVLTPAVEAVTSDGRKQRWEKHKQERRAELTTGTIAAVQALGPDAGMDDIARHIGVSKTVLYRYFADKNDLAAAVTLAYVETTIMPRLIEALSGEIGDYKLVRATIGVYVETVSSDPNVYRFTMARPSGSRPVAADAEKIFAGALESTLESRFAARGAQTSGARTWASAMVGATTRAVEEWVSSPDRSAQALTDELTMMIWSSLVGIVRAGGDPQAFAADPPQLPPVP</sequence>
<keyword evidence="5" id="KW-1185">Reference proteome</keyword>
<dbReference type="PANTHER" id="PTHR30055">
    <property type="entry name" value="HTH-TYPE TRANSCRIPTIONAL REGULATOR RUTR"/>
    <property type="match status" value="1"/>
</dbReference>
<dbReference type="InterPro" id="IPR001647">
    <property type="entry name" value="HTH_TetR"/>
</dbReference>
<dbReference type="Proteomes" id="UP001479933">
    <property type="component" value="Chromosome"/>
</dbReference>
<dbReference type="InterPro" id="IPR045823">
    <property type="entry name" value="TetR_C_32"/>
</dbReference>
<evidence type="ECO:0000313" key="4">
    <source>
        <dbReference type="EMBL" id="WYY09538.1"/>
    </source>
</evidence>
<evidence type="ECO:0000256" key="1">
    <source>
        <dbReference type="ARBA" id="ARBA00023125"/>
    </source>
</evidence>
<dbReference type="Pfam" id="PF19344">
    <property type="entry name" value="TetR_C_32"/>
    <property type="match status" value="1"/>
</dbReference>
<organism evidence="4 5">
    <name type="scientific">Gordonia hydrophobica</name>
    <dbReference type="NCBI Taxonomy" id="40516"/>
    <lineage>
        <taxon>Bacteria</taxon>
        <taxon>Bacillati</taxon>
        <taxon>Actinomycetota</taxon>
        <taxon>Actinomycetes</taxon>
        <taxon>Mycobacteriales</taxon>
        <taxon>Gordoniaceae</taxon>
        <taxon>Gordonia</taxon>
    </lineage>
</organism>